<dbReference type="SUPFAM" id="SSF46689">
    <property type="entry name" value="Homeodomain-like"/>
    <property type="match status" value="1"/>
</dbReference>
<dbReference type="PANTHER" id="PTHR43479">
    <property type="entry name" value="ACREF/ENVCD OPERON REPRESSOR-RELATED"/>
    <property type="match status" value="1"/>
</dbReference>
<reference evidence="4 5" key="1">
    <citation type="submission" date="2023-11" db="EMBL/GenBank/DDBJ databases">
        <title>A Novel Polar Bacteriovorax (B. antarcticus) Isolated from the Biocrust in Antarctica.</title>
        <authorList>
            <person name="Mun W."/>
            <person name="Choi S.Y."/>
            <person name="Mitchell R.J."/>
        </authorList>
    </citation>
    <scope>NUCLEOTIDE SEQUENCE [LARGE SCALE GENOMIC DNA]</scope>
    <source>
        <strain evidence="4 5">PP10</strain>
    </source>
</reference>
<dbReference type="InterPro" id="IPR001647">
    <property type="entry name" value="HTH_TetR"/>
</dbReference>
<dbReference type="PROSITE" id="PS50977">
    <property type="entry name" value="HTH_TETR_2"/>
    <property type="match status" value="1"/>
</dbReference>
<evidence type="ECO:0000313" key="5">
    <source>
        <dbReference type="Proteomes" id="UP001302274"/>
    </source>
</evidence>
<proteinExistence type="predicted"/>
<feature type="domain" description="HTH tetR-type" evidence="3">
    <location>
        <begin position="12"/>
        <end position="72"/>
    </location>
</feature>
<evidence type="ECO:0000259" key="3">
    <source>
        <dbReference type="PROSITE" id="PS50977"/>
    </source>
</evidence>
<sequence length="198" mass="22797">MTKQTTLQKRALVTKQSIIEAGLLILSEEGAVNFTTNKIAERAGVSIGSLYQYFSNKESMLNLILLKRYEEDMKFLYNEITIMEALTGSEFLNKLADLIWHRLLSSREACKTLFIAPQNLKDQLELIESRKVITTMIAEKLKVFYPDVENQSLSLKSTLITESFLGIMQTITYSDELYEMNHVMLIDYKKMIQALFSK</sequence>
<dbReference type="InterPro" id="IPR050624">
    <property type="entry name" value="HTH-type_Tx_Regulator"/>
</dbReference>
<organism evidence="4 5">
    <name type="scientific">Bacteriovorax antarcticus</name>
    <dbReference type="NCBI Taxonomy" id="3088717"/>
    <lineage>
        <taxon>Bacteria</taxon>
        <taxon>Pseudomonadati</taxon>
        <taxon>Bdellovibrionota</taxon>
        <taxon>Bacteriovoracia</taxon>
        <taxon>Bacteriovoracales</taxon>
        <taxon>Bacteriovoracaceae</taxon>
        <taxon>Bacteriovorax</taxon>
    </lineage>
</organism>
<feature type="DNA-binding region" description="H-T-H motif" evidence="2">
    <location>
        <begin position="35"/>
        <end position="54"/>
    </location>
</feature>
<dbReference type="InterPro" id="IPR009057">
    <property type="entry name" value="Homeodomain-like_sf"/>
</dbReference>
<name>A0ABU5VUM7_9BACT</name>
<gene>
    <name evidence="4" type="ORF">SHI21_07650</name>
</gene>
<keyword evidence="1 2" id="KW-0238">DNA-binding</keyword>
<dbReference type="Gene3D" id="1.10.357.10">
    <property type="entry name" value="Tetracycline Repressor, domain 2"/>
    <property type="match status" value="1"/>
</dbReference>
<accession>A0ABU5VUM7</accession>
<comment type="caution">
    <text evidence="4">The sequence shown here is derived from an EMBL/GenBank/DDBJ whole genome shotgun (WGS) entry which is preliminary data.</text>
</comment>
<protein>
    <submittedName>
        <fullName evidence="4">TetR/AcrR family transcriptional regulator</fullName>
    </submittedName>
</protein>
<dbReference type="PRINTS" id="PR00455">
    <property type="entry name" value="HTHTETR"/>
</dbReference>
<dbReference type="Pfam" id="PF00440">
    <property type="entry name" value="TetR_N"/>
    <property type="match status" value="1"/>
</dbReference>
<keyword evidence="5" id="KW-1185">Reference proteome</keyword>
<dbReference type="Proteomes" id="UP001302274">
    <property type="component" value="Unassembled WGS sequence"/>
</dbReference>
<dbReference type="EMBL" id="JAYGJQ010000001">
    <property type="protein sequence ID" value="MEA9356069.1"/>
    <property type="molecule type" value="Genomic_DNA"/>
</dbReference>
<evidence type="ECO:0000256" key="1">
    <source>
        <dbReference type="ARBA" id="ARBA00023125"/>
    </source>
</evidence>
<dbReference type="PANTHER" id="PTHR43479:SF11">
    <property type="entry name" value="ACREF_ENVCD OPERON REPRESSOR-RELATED"/>
    <property type="match status" value="1"/>
</dbReference>
<evidence type="ECO:0000313" key="4">
    <source>
        <dbReference type="EMBL" id="MEA9356069.1"/>
    </source>
</evidence>
<dbReference type="RefSeq" id="WP_323575744.1">
    <property type="nucleotide sequence ID" value="NZ_JAYGJQ010000001.1"/>
</dbReference>
<evidence type="ECO:0000256" key="2">
    <source>
        <dbReference type="PROSITE-ProRule" id="PRU00335"/>
    </source>
</evidence>